<feature type="transmembrane region" description="Helical" evidence="2">
    <location>
        <begin position="22"/>
        <end position="44"/>
    </location>
</feature>
<comment type="caution">
    <text evidence="3">The sequence shown here is derived from an EMBL/GenBank/DDBJ whole genome shotgun (WGS) entry which is preliminary data.</text>
</comment>
<accession>A0A814D760</accession>
<keyword evidence="2" id="KW-0472">Membrane</keyword>
<keyword evidence="2" id="KW-0812">Transmembrane</keyword>
<dbReference type="Proteomes" id="UP000663870">
    <property type="component" value="Unassembled WGS sequence"/>
</dbReference>
<feature type="compositionally biased region" description="Polar residues" evidence="1">
    <location>
        <begin position="99"/>
        <end position="132"/>
    </location>
</feature>
<evidence type="ECO:0000256" key="2">
    <source>
        <dbReference type="SAM" id="Phobius"/>
    </source>
</evidence>
<name>A0A814D760_9BILA</name>
<sequence length="144" mass="16578">MAECFNPRTQRLEYCSSRLSSYIALGVIIPSIMLIIIVLVYIYIRYKQKQLRRQQQQCDMATIIPIDNNDQRRQPPYNYPCPPRYTSMSDDIFGKPPSYEQTVQQLSETNNNNDSSTEQPPANPPVTTTIVSSHGPVESTRNQY</sequence>
<organism evidence="3 4">
    <name type="scientific">Rotaria sordida</name>
    <dbReference type="NCBI Taxonomy" id="392033"/>
    <lineage>
        <taxon>Eukaryota</taxon>
        <taxon>Metazoa</taxon>
        <taxon>Spiralia</taxon>
        <taxon>Gnathifera</taxon>
        <taxon>Rotifera</taxon>
        <taxon>Eurotatoria</taxon>
        <taxon>Bdelloidea</taxon>
        <taxon>Philodinida</taxon>
        <taxon>Philodinidae</taxon>
        <taxon>Rotaria</taxon>
    </lineage>
</organism>
<reference evidence="3" key="1">
    <citation type="submission" date="2021-02" db="EMBL/GenBank/DDBJ databases">
        <authorList>
            <person name="Nowell W R."/>
        </authorList>
    </citation>
    <scope>NUCLEOTIDE SEQUENCE</scope>
</reference>
<keyword evidence="2" id="KW-1133">Transmembrane helix</keyword>
<proteinExistence type="predicted"/>
<gene>
    <name evidence="3" type="ORF">JXQ802_LOCUS11735</name>
</gene>
<protein>
    <submittedName>
        <fullName evidence="3">Uncharacterized protein</fullName>
    </submittedName>
</protein>
<evidence type="ECO:0000313" key="3">
    <source>
        <dbReference type="EMBL" id="CAF0951947.1"/>
    </source>
</evidence>
<evidence type="ECO:0000313" key="4">
    <source>
        <dbReference type="Proteomes" id="UP000663870"/>
    </source>
</evidence>
<feature type="region of interest" description="Disordered" evidence="1">
    <location>
        <begin position="66"/>
        <end position="144"/>
    </location>
</feature>
<evidence type="ECO:0000256" key="1">
    <source>
        <dbReference type="SAM" id="MobiDB-lite"/>
    </source>
</evidence>
<dbReference type="AlphaFoldDB" id="A0A814D760"/>
<dbReference type="EMBL" id="CAJNOL010000235">
    <property type="protein sequence ID" value="CAF0951947.1"/>
    <property type="molecule type" value="Genomic_DNA"/>
</dbReference>
<keyword evidence="4" id="KW-1185">Reference proteome</keyword>